<evidence type="ECO:0000259" key="6">
    <source>
        <dbReference type="Pfam" id="PF07980"/>
    </source>
</evidence>
<evidence type="ECO:0000256" key="5">
    <source>
        <dbReference type="ARBA" id="ARBA00023237"/>
    </source>
</evidence>
<dbReference type="SUPFAM" id="SSF48452">
    <property type="entry name" value="TPR-like"/>
    <property type="match status" value="1"/>
</dbReference>
<organism evidence="8 9">
    <name type="scientific">Bacteroides xylanisolvens</name>
    <dbReference type="NCBI Taxonomy" id="371601"/>
    <lineage>
        <taxon>Bacteria</taxon>
        <taxon>Pseudomonadati</taxon>
        <taxon>Bacteroidota</taxon>
        <taxon>Bacteroidia</taxon>
        <taxon>Bacteroidales</taxon>
        <taxon>Bacteroidaceae</taxon>
        <taxon>Bacteroides</taxon>
    </lineage>
</organism>
<feature type="domain" description="RagB/SusD" evidence="6">
    <location>
        <begin position="296"/>
        <end position="561"/>
    </location>
</feature>
<dbReference type="Gene3D" id="1.25.40.390">
    <property type="match status" value="1"/>
</dbReference>
<protein>
    <submittedName>
        <fullName evidence="8">RagB/SusD family nutrient uptake outer membrane protein</fullName>
    </submittedName>
</protein>
<comment type="caution">
    <text evidence="8">The sequence shown here is derived from an EMBL/GenBank/DDBJ whole genome shotgun (WGS) entry which is preliminary data.</text>
</comment>
<evidence type="ECO:0000256" key="2">
    <source>
        <dbReference type="ARBA" id="ARBA00006275"/>
    </source>
</evidence>
<proteinExistence type="inferred from homology"/>
<sequence>MNLNRIKISLLLSVCLLMASCGFLDKDLDDTVTDEQILRDPTLMGGLLINIYNYIPRNDNSFNCIDGAMLDCATDDGIDSSPSSDIHNMNNGAWGPSKVIDDQWGRLYYGVRACALFFSYIDRSNVPDTEVLDNDGMPSEDSNLKSRYKAEAKVLRALIYSELIKRFGDVPLVVDLLDPNAEELNLPRTPYAEIVDSIVKWCDEAIPYLPLKYSDSTQGRVTKGVALMVKSRTLLYAASKLNNPENNKDKWKKAADAAKEVIDLSEQNGNLYVLNKDFSAPFSKPFDPEIIFPCKYYQRNDIELNNTPNGYDRGGGRTNPTQSLVDAYEIKINGTYVSYDPQNAEHLNKRYSADRDPRLAKTVLYNGAVFKQRPVETFVGGRDGLNLRQGFTRTGYYLRKFLSEDIDLNADNSTLPRAWIFFRYAEALLNYAEAQNEYLDTPDQSVYSRLNQVRKRSMGDAGVISAGTLDKDEMRKRIRNERRVELAFEEHRFFDIRRWDEGINYFNKPVYGMKVTKIGNSSYSYEQFKVEERIFDPKMNMFPLSQSAVLKAPLTGQTKGWN</sequence>
<evidence type="ECO:0000256" key="4">
    <source>
        <dbReference type="ARBA" id="ARBA00023136"/>
    </source>
</evidence>
<dbReference type="GO" id="GO:0009279">
    <property type="term" value="C:cell outer membrane"/>
    <property type="evidence" value="ECO:0007669"/>
    <property type="project" value="UniProtKB-SubCell"/>
</dbReference>
<keyword evidence="4" id="KW-0472">Membrane</keyword>
<keyword evidence="3" id="KW-0732">Signal</keyword>
<dbReference type="PROSITE" id="PS51257">
    <property type="entry name" value="PROKAR_LIPOPROTEIN"/>
    <property type="match status" value="1"/>
</dbReference>
<comment type="subcellular location">
    <subcellularLocation>
        <location evidence="1">Cell outer membrane</location>
    </subcellularLocation>
</comment>
<evidence type="ECO:0000313" key="9">
    <source>
        <dbReference type="Proteomes" id="UP000284495"/>
    </source>
</evidence>
<dbReference type="Pfam" id="PF14322">
    <property type="entry name" value="SusD-like_3"/>
    <property type="match status" value="1"/>
</dbReference>
<comment type="similarity">
    <text evidence="2">Belongs to the SusD family.</text>
</comment>
<gene>
    <name evidence="8" type="ORF">DW027_17815</name>
</gene>
<dbReference type="Proteomes" id="UP000284495">
    <property type="component" value="Unassembled WGS sequence"/>
</dbReference>
<dbReference type="InterPro" id="IPR033985">
    <property type="entry name" value="SusD-like_N"/>
</dbReference>
<dbReference type="InterPro" id="IPR012944">
    <property type="entry name" value="SusD_RagB_dom"/>
</dbReference>
<accession>A0A1Y4V9F8</accession>
<keyword evidence="5" id="KW-0998">Cell outer membrane</keyword>
<dbReference type="RefSeq" id="WP_087322972.1">
    <property type="nucleotide sequence ID" value="NZ_JAQEAW010000012.1"/>
</dbReference>
<name>A0A1Y4V9F8_9BACE</name>
<dbReference type="AlphaFoldDB" id="A0A1Y4V9F8"/>
<feature type="domain" description="SusD-like N-terminal" evidence="7">
    <location>
        <begin position="69"/>
        <end position="233"/>
    </location>
</feature>
<evidence type="ECO:0000256" key="3">
    <source>
        <dbReference type="ARBA" id="ARBA00022729"/>
    </source>
</evidence>
<dbReference type="EMBL" id="QROO01000025">
    <property type="protein sequence ID" value="RHL35000.1"/>
    <property type="molecule type" value="Genomic_DNA"/>
</dbReference>
<dbReference type="Pfam" id="PF07980">
    <property type="entry name" value="SusD_RagB"/>
    <property type="match status" value="1"/>
</dbReference>
<dbReference type="InterPro" id="IPR011990">
    <property type="entry name" value="TPR-like_helical_dom_sf"/>
</dbReference>
<evidence type="ECO:0000259" key="7">
    <source>
        <dbReference type="Pfam" id="PF14322"/>
    </source>
</evidence>
<evidence type="ECO:0000256" key="1">
    <source>
        <dbReference type="ARBA" id="ARBA00004442"/>
    </source>
</evidence>
<reference evidence="8 9" key="1">
    <citation type="submission" date="2018-08" db="EMBL/GenBank/DDBJ databases">
        <title>A genome reference for cultivated species of the human gut microbiota.</title>
        <authorList>
            <person name="Zou Y."/>
            <person name="Xue W."/>
            <person name="Luo G."/>
        </authorList>
    </citation>
    <scope>NUCLEOTIDE SEQUENCE [LARGE SCALE GENOMIC DNA]</scope>
    <source>
        <strain evidence="8 9">AF38-2</strain>
    </source>
</reference>
<evidence type="ECO:0000313" key="8">
    <source>
        <dbReference type="EMBL" id="RHL35000.1"/>
    </source>
</evidence>